<proteinExistence type="predicted"/>
<accession>A0A1H5TMQ6</accession>
<dbReference type="RefSeq" id="WP_146064504.1">
    <property type="nucleotide sequence ID" value="NZ_FNUZ01000001.1"/>
</dbReference>
<dbReference type="InterPro" id="IPR036852">
    <property type="entry name" value="Peptidase_S8/S53_dom_sf"/>
</dbReference>
<sequence length="720" mass="78267">MYLERAPSKRIDRYTGPYERWVFSEELGRPYAFPAISEENSVYFTALLEGGDQFPNDPDLIIRKPPLWNPLNRTPSVTPFAFHDATTNARRSARAQDSSIADMLGKVRSTPQSDSVKPRFRVNFPIAPEAWSPDYSPHCDMEDWVVPSTRPKAIIGVIDDGIPFAHRAFLDGDGKTRISHIWLQSAEADTHSAVPFGRELMNGNINALRAASGDDEDLLYRMSGAIDPAIAELGAHLRRHATHGSHVAGMCAGNDMRVSSHEMGDDIQIIAVQLPNTIAWDTSGFGKEMYMLSALHYIFNRARAIAEKYSTDPDDPEELPLVVNFSYGWSASRHDGKSEMELAIQELLEDRKSLQPKTAVVMPTGNNFAHAMHGQITSADIATGSYAFEWKLLPDDRTSSYLEIWLPEGMDPDGYTVSVTPPPGYSLTAGGVIDISADETLDDDTDIKGRGDPRRFTELEMQGENIGQLSVDLHRGSRWRVMVALIPTISTRGQSRRAPSGNWRIEVHQNSGVPLAENQQINVWVHRDDDPAMLNTGGRQSRLVDLNDTENDSPKHPLRQYSETLGFIRGYGGMNGVASSPDVTRIAGYTASNGKVSWYSGASGLTLKGDGTTGHWGAATSYAAVSDKSQLLAGTASIGVRSGSGTHLSGTSGASPAASRIMVLNAAAGADFTAQMSGPLPLPHTETSGPVTLEKHIARAGTLTVPHVTRSKPARSVPVA</sequence>
<dbReference type="Proteomes" id="UP000236752">
    <property type="component" value="Unassembled WGS sequence"/>
</dbReference>
<keyword evidence="2" id="KW-1185">Reference proteome</keyword>
<dbReference type="GO" id="GO:0006508">
    <property type="term" value="P:proteolysis"/>
    <property type="evidence" value="ECO:0007669"/>
    <property type="project" value="InterPro"/>
</dbReference>
<dbReference type="EMBL" id="FNUZ01000001">
    <property type="protein sequence ID" value="SEF64049.1"/>
    <property type="molecule type" value="Genomic_DNA"/>
</dbReference>
<dbReference type="SUPFAM" id="SSF52743">
    <property type="entry name" value="Subtilisin-like"/>
    <property type="match status" value="1"/>
</dbReference>
<evidence type="ECO:0000313" key="2">
    <source>
        <dbReference type="Proteomes" id="UP000236752"/>
    </source>
</evidence>
<name>A0A1H5TMQ6_9RHOB</name>
<dbReference type="Gene3D" id="3.40.50.200">
    <property type="entry name" value="Peptidase S8/S53 domain"/>
    <property type="match status" value="1"/>
</dbReference>
<dbReference type="AlphaFoldDB" id="A0A1H5TMQ6"/>
<dbReference type="GO" id="GO:0004252">
    <property type="term" value="F:serine-type endopeptidase activity"/>
    <property type="evidence" value="ECO:0007669"/>
    <property type="project" value="InterPro"/>
</dbReference>
<protein>
    <submittedName>
        <fullName evidence="1">Subtilase family protein</fullName>
    </submittedName>
</protein>
<organism evidence="1 2">
    <name type="scientific">Thalassococcus halodurans</name>
    <dbReference type="NCBI Taxonomy" id="373675"/>
    <lineage>
        <taxon>Bacteria</taxon>
        <taxon>Pseudomonadati</taxon>
        <taxon>Pseudomonadota</taxon>
        <taxon>Alphaproteobacteria</taxon>
        <taxon>Rhodobacterales</taxon>
        <taxon>Roseobacteraceae</taxon>
        <taxon>Thalassococcus</taxon>
    </lineage>
</organism>
<dbReference type="OrthoDB" id="8010691at2"/>
<gene>
    <name evidence="1" type="ORF">SAMN04488045_0676</name>
</gene>
<evidence type="ECO:0000313" key="1">
    <source>
        <dbReference type="EMBL" id="SEF64049.1"/>
    </source>
</evidence>
<reference evidence="1 2" key="1">
    <citation type="submission" date="2016-10" db="EMBL/GenBank/DDBJ databases">
        <authorList>
            <person name="de Groot N.N."/>
        </authorList>
    </citation>
    <scope>NUCLEOTIDE SEQUENCE [LARGE SCALE GENOMIC DNA]</scope>
    <source>
        <strain evidence="1 2">DSM 26915</strain>
    </source>
</reference>